<keyword evidence="2" id="KW-1185">Reference proteome</keyword>
<comment type="caution">
    <text evidence="1">The sequence shown here is derived from an EMBL/GenBank/DDBJ whole genome shotgun (WGS) entry which is preliminary data.</text>
</comment>
<dbReference type="OrthoDB" id="6744003at2759"/>
<proteinExistence type="predicted"/>
<evidence type="ECO:0000313" key="2">
    <source>
        <dbReference type="Proteomes" id="UP001152795"/>
    </source>
</evidence>
<protein>
    <submittedName>
        <fullName evidence="1">Uncharacterized protein</fullName>
    </submittedName>
</protein>
<organism evidence="1 2">
    <name type="scientific">Paramuricea clavata</name>
    <name type="common">Red gorgonian</name>
    <name type="synonym">Violescent sea-whip</name>
    <dbReference type="NCBI Taxonomy" id="317549"/>
    <lineage>
        <taxon>Eukaryota</taxon>
        <taxon>Metazoa</taxon>
        <taxon>Cnidaria</taxon>
        <taxon>Anthozoa</taxon>
        <taxon>Octocorallia</taxon>
        <taxon>Malacalcyonacea</taxon>
        <taxon>Plexauridae</taxon>
        <taxon>Paramuricea</taxon>
    </lineage>
</organism>
<dbReference type="EMBL" id="CACRXK020018588">
    <property type="protein sequence ID" value="CAB4032667.1"/>
    <property type="molecule type" value="Genomic_DNA"/>
</dbReference>
<evidence type="ECO:0000313" key="1">
    <source>
        <dbReference type="EMBL" id="CAB4032667.1"/>
    </source>
</evidence>
<sequence length="277" mass="32073">MDRSTSNVKAKVLGLKETALLGGWVEALSEQVSEEEDGTVSLKGVELSSGNARRRRHIHHLYVTDTRDIDAIKNEIIESLKEFLTQRFLDQEDDIDLLKPFVNLQQSVDLKEVHKQFFKDLDLMELGMEYDDVLSMEDIEHFRKLSLRERFQRFVQSEELPNLKVAFARILAAKPHSADVERLISCSVALKSSGRSRMLLETENLNLYVHYNMPSLDQCDPKPAVMSWMNERAHRARDCPKRKQQQYFKGIFSEAAKLEEKLADCEEEPAKKKKKTF</sequence>
<gene>
    <name evidence="1" type="ORF">PACLA_8A027446</name>
</gene>
<reference evidence="1" key="1">
    <citation type="submission" date="2020-04" db="EMBL/GenBank/DDBJ databases">
        <authorList>
            <person name="Alioto T."/>
            <person name="Alioto T."/>
            <person name="Gomez Garrido J."/>
        </authorList>
    </citation>
    <scope>NUCLEOTIDE SEQUENCE</scope>
    <source>
        <strain evidence="1">A484AB</strain>
    </source>
</reference>
<name>A0A6S7JMR6_PARCT</name>
<dbReference type="Proteomes" id="UP001152795">
    <property type="component" value="Unassembled WGS sequence"/>
</dbReference>
<accession>A0A6S7JMR6</accession>
<dbReference type="AlphaFoldDB" id="A0A6S7JMR6"/>